<dbReference type="CDD" id="cd16917">
    <property type="entry name" value="HATPase_UhpB-NarQ-NarX-like"/>
    <property type="match status" value="1"/>
</dbReference>
<evidence type="ECO:0000313" key="14">
    <source>
        <dbReference type="Proteomes" id="UP001240150"/>
    </source>
</evidence>
<sequence length="407" mass="43790">MSSALSRGIRRMLVVPSWLSELLVLTVAGLVDLMLWSTPTKLQGSGAAPIWLVPAVSAVTLPTLLLRHRLPVVVMLVQLLWASGCGVVFREYTPIMALLVALNALAQRRPPDNSLRGWVACCLPFVIYAHTGGQSTPKQITLVTLLMVLAGTAWLVGYRARRTEQRIAEREAATVVALRAERLRIARELHDIVAHAVNVMVLQSAGARAVLASDPSRAEAALDVVQDVGRQSMNELRRLLGLLRSVDDDVSVNDPQHGLADIDGLLVNAEATGLIVSKKVSGTPQLLDPSVGLAAYRLVQEAVTNTIKHAGSRATIRVGLRWEKEHLTVTVQNETPGNTTRIPDAQPLSTGHGLLGLRERVQTVGGSLHTGPTDTGFRVQAVLPTAQQQTAGVTSGSPTLMAERMYH</sequence>
<evidence type="ECO:0000256" key="2">
    <source>
        <dbReference type="ARBA" id="ARBA00012438"/>
    </source>
</evidence>
<dbReference type="EMBL" id="CP126980">
    <property type="protein sequence ID" value="WIM99951.1"/>
    <property type="molecule type" value="Genomic_DNA"/>
</dbReference>
<dbReference type="PANTHER" id="PTHR24421">
    <property type="entry name" value="NITRATE/NITRITE SENSOR PROTEIN NARX-RELATED"/>
    <property type="match status" value="1"/>
</dbReference>
<dbReference type="Gene3D" id="3.30.565.10">
    <property type="entry name" value="Histidine kinase-like ATPase, C-terminal domain"/>
    <property type="match status" value="1"/>
</dbReference>
<feature type="transmembrane region" description="Helical" evidence="10">
    <location>
        <begin position="140"/>
        <end position="160"/>
    </location>
</feature>
<keyword evidence="10" id="KW-0812">Transmembrane</keyword>
<dbReference type="GO" id="GO:0016301">
    <property type="term" value="F:kinase activity"/>
    <property type="evidence" value="ECO:0007669"/>
    <property type="project" value="UniProtKB-KW"/>
</dbReference>
<protein>
    <recommendedName>
        <fullName evidence="2">histidine kinase</fullName>
        <ecNumber evidence="2">2.7.13.3</ecNumber>
    </recommendedName>
</protein>
<dbReference type="EC" id="2.7.13.3" evidence="2"/>
<gene>
    <name evidence="13" type="ORF">ACTOB_003621</name>
</gene>
<keyword evidence="6 13" id="KW-0418">Kinase</keyword>
<evidence type="ECO:0000313" key="13">
    <source>
        <dbReference type="EMBL" id="WIM99951.1"/>
    </source>
</evidence>
<accession>A0ABY8WPZ1</accession>
<evidence type="ECO:0000256" key="7">
    <source>
        <dbReference type="ARBA" id="ARBA00022840"/>
    </source>
</evidence>
<keyword evidence="5" id="KW-0547">Nucleotide-binding</keyword>
<dbReference type="InterPro" id="IPR050482">
    <property type="entry name" value="Sensor_HK_TwoCompSys"/>
</dbReference>
<evidence type="ECO:0000256" key="3">
    <source>
        <dbReference type="ARBA" id="ARBA00022553"/>
    </source>
</evidence>
<keyword evidence="10" id="KW-1133">Transmembrane helix</keyword>
<keyword evidence="8" id="KW-0902">Two-component regulatory system</keyword>
<dbReference type="Gene3D" id="1.20.5.1930">
    <property type="match status" value="1"/>
</dbReference>
<keyword evidence="3" id="KW-0597">Phosphoprotein</keyword>
<evidence type="ECO:0000256" key="6">
    <source>
        <dbReference type="ARBA" id="ARBA00022777"/>
    </source>
</evidence>
<dbReference type="Pfam" id="PF02518">
    <property type="entry name" value="HATPase_c"/>
    <property type="match status" value="1"/>
</dbReference>
<dbReference type="InterPro" id="IPR036890">
    <property type="entry name" value="HATPase_C_sf"/>
</dbReference>
<evidence type="ECO:0000256" key="8">
    <source>
        <dbReference type="ARBA" id="ARBA00023012"/>
    </source>
</evidence>
<dbReference type="InterPro" id="IPR003594">
    <property type="entry name" value="HATPase_dom"/>
</dbReference>
<keyword evidence="14" id="KW-1185">Reference proteome</keyword>
<feature type="region of interest" description="Disordered" evidence="9">
    <location>
        <begin position="388"/>
        <end position="407"/>
    </location>
</feature>
<evidence type="ECO:0000256" key="4">
    <source>
        <dbReference type="ARBA" id="ARBA00022679"/>
    </source>
</evidence>
<comment type="catalytic activity">
    <reaction evidence="1">
        <text>ATP + protein L-histidine = ADP + protein N-phospho-L-histidine.</text>
        <dbReference type="EC" id="2.7.13.3"/>
    </reaction>
</comment>
<feature type="domain" description="Histidine kinase/HSP90-like ATPase" evidence="11">
    <location>
        <begin position="295"/>
        <end position="386"/>
    </location>
</feature>
<keyword evidence="7" id="KW-0067">ATP-binding</keyword>
<evidence type="ECO:0000256" key="5">
    <source>
        <dbReference type="ARBA" id="ARBA00022741"/>
    </source>
</evidence>
<reference evidence="13 14" key="1">
    <citation type="submission" date="2023-06" db="EMBL/GenBank/DDBJ databases">
        <authorList>
            <person name="Yushchuk O."/>
            <person name="Binda E."/>
            <person name="Ruckert-Reed C."/>
            <person name="Fedorenko V."/>
            <person name="Kalinowski J."/>
            <person name="Marinelli F."/>
        </authorList>
    </citation>
    <scope>NUCLEOTIDE SEQUENCE [LARGE SCALE GENOMIC DNA]</scope>
    <source>
        <strain evidence="13 14">NRRL 3884</strain>
    </source>
</reference>
<dbReference type="RefSeq" id="WP_284921402.1">
    <property type="nucleotide sequence ID" value="NZ_CP126980.1"/>
</dbReference>
<dbReference type="Proteomes" id="UP001240150">
    <property type="component" value="Chromosome"/>
</dbReference>
<keyword evidence="4" id="KW-0808">Transferase</keyword>
<evidence type="ECO:0000259" key="12">
    <source>
        <dbReference type="Pfam" id="PF07730"/>
    </source>
</evidence>
<dbReference type="InterPro" id="IPR011712">
    <property type="entry name" value="Sig_transdc_His_kin_sub3_dim/P"/>
</dbReference>
<keyword evidence="10" id="KW-0472">Membrane</keyword>
<name>A0ABY8WPZ1_9ACTN</name>
<feature type="domain" description="Signal transduction histidine kinase subgroup 3 dimerisation and phosphoacceptor" evidence="12">
    <location>
        <begin position="181"/>
        <end position="246"/>
    </location>
</feature>
<evidence type="ECO:0000259" key="11">
    <source>
        <dbReference type="Pfam" id="PF02518"/>
    </source>
</evidence>
<proteinExistence type="predicted"/>
<dbReference type="SUPFAM" id="SSF55874">
    <property type="entry name" value="ATPase domain of HSP90 chaperone/DNA topoisomerase II/histidine kinase"/>
    <property type="match status" value="1"/>
</dbReference>
<feature type="compositionally biased region" description="Polar residues" evidence="9">
    <location>
        <begin position="388"/>
        <end position="398"/>
    </location>
</feature>
<organism evidence="13 14">
    <name type="scientific">Actinoplanes oblitus</name>
    <dbReference type="NCBI Taxonomy" id="3040509"/>
    <lineage>
        <taxon>Bacteria</taxon>
        <taxon>Bacillati</taxon>
        <taxon>Actinomycetota</taxon>
        <taxon>Actinomycetes</taxon>
        <taxon>Micromonosporales</taxon>
        <taxon>Micromonosporaceae</taxon>
        <taxon>Actinoplanes</taxon>
    </lineage>
</organism>
<feature type="transmembrane region" description="Helical" evidence="10">
    <location>
        <begin position="48"/>
        <end position="65"/>
    </location>
</feature>
<evidence type="ECO:0000256" key="9">
    <source>
        <dbReference type="SAM" id="MobiDB-lite"/>
    </source>
</evidence>
<evidence type="ECO:0000256" key="1">
    <source>
        <dbReference type="ARBA" id="ARBA00000085"/>
    </source>
</evidence>
<feature type="transmembrane region" description="Helical" evidence="10">
    <location>
        <begin position="12"/>
        <end position="36"/>
    </location>
</feature>
<evidence type="ECO:0000256" key="10">
    <source>
        <dbReference type="SAM" id="Phobius"/>
    </source>
</evidence>
<dbReference type="Pfam" id="PF07730">
    <property type="entry name" value="HisKA_3"/>
    <property type="match status" value="1"/>
</dbReference>
<dbReference type="PANTHER" id="PTHR24421:SF10">
    <property type="entry name" value="NITRATE_NITRITE SENSOR PROTEIN NARQ"/>
    <property type="match status" value="1"/>
</dbReference>